<gene>
    <name evidence="1" type="ORF">PCASD_16338</name>
</gene>
<proteinExistence type="predicted"/>
<evidence type="ECO:0000313" key="1">
    <source>
        <dbReference type="EMBL" id="PLW37023.1"/>
    </source>
</evidence>
<name>A0A2N5UH02_9BASI</name>
<dbReference type="Proteomes" id="UP000235392">
    <property type="component" value="Unassembled WGS sequence"/>
</dbReference>
<dbReference type="AlphaFoldDB" id="A0A2N5UH02"/>
<accession>A0A2N5UH02</accession>
<organism evidence="1 2">
    <name type="scientific">Puccinia coronata f. sp. avenae</name>
    <dbReference type="NCBI Taxonomy" id="200324"/>
    <lineage>
        <taxon>Eukaryota</taxon>
        <taxon>Fungi</taxon>
        <taxon>Dikarya</taxon>
        <taxon>Basidiomycota</taxon>
        <taxon>Pucciniomycotina</taxon>
        <taxon>Pucciniomycetes</taxon>
        <taxon>Pucciniales</taxon>
        <taxon>Pucciniaceae</taxon>
        <taxon>Puccinia</taxon>
    </lineage>
</organism>
<comment type="caution">
    <text evidence="1">The sequence shown here is derived from an EMBL/GenBank/DDBJ whole genome shotgun (WGS) entry which is preliminary data.</text>
</comment>
<sequence>MLSSLNPNRLIEWICGWKIYQMIHSIDWLIQDQSPAIFKLSDFVPKGLLRIFKDP</sequence>
<reference evidence="1 2" key="1">
    <citation type="submission" date="2017-11" db="EMBL/GenBank/DDBJ databases">
        <title>De novo assembly and phasing of dikaryotic genomes from two isolates of Puccinia coronata f. sp. avenae, the causal agent of oat crown rust.</title>
        <authorList>
            <person name="Miller M.E."/>
            <person name="Zhang Y."/>
            <person name="Omidvar V."/>
            <person name="Sperschneider J."/>
            <person name="Schwessinger B."/>
            <person name="Raley C."/>
            <person name="Palmer J.M."/>
            <person name="Garnica D."/>
            <person name="Upadhyaya N."/>
            <person name="Rathjen J."/>
            <person name="Taylor J.M."/>
            <person name="Park R.F."/>
            <person name="Dodds P.N."/>
            <person name="Hirsch C.D."/>
            <person name="Kianian S.F."/>
            <person name="Figueroa M."/>
        </authorList>
    </citation>
    <scope>NUCLEOTIDE SEQUENCE [LARGE SCALE GENOMIC DNA]</scope>
    <source>
        <strain evidence="1">12SD80</strain>
    </source>
</reference>
<protein>
    <submittedName>
        <fullName evidence="1">Uncharacterized protein</fullName>
    </submittedName>
</protein>
<evidence type="ECO:0000313" key="2">
    <source>
        <dbReference type="Proteomes" id="UP000235392"/>
    </source>
</evidence>
<dbReference type="EMBL" id="PGCI01000150">
    <property type="protein sequence ID" value="PLW37023.1"/>
    <property type="molecule type" value="Genomic_DNA"/>
</dbReference>